<keyword evidence="13" id="KW-1185">Reference proteome</keyword>
<evidence type="ECO:0000313" key="12">
    <source>
        <dbReference type="EMBL" id="CAD8050380.1"/>
    </source>
</evidence>
<dbReference type="Pfam" id="PF02881">
    <property type="entry name" value="SRP54_N"/>
    <property type="match status" value="1"/>
</dbReference>
<dbReference type="PANTHER" id="PTHR11564:SF5">
    <property type="entry name" value="SIGNAL RECOGNITION PARTICLE SUBUNIT SRP54"/>
    <property type="match status" value="1"/>
</dbReference>
<evidence type="ECO:0000256" key="9">
    <source>
        <dbReference type="ARBA" id="ARBA00048157"/>
    </source>
</evidence>
<protein>
    <recommendedName>
        <fullName evidence="8">signal-recognition-particle GTPase</fullName>
        <ecNumber evidence="8">3.6.5.4</ecNumber>
    </recommendedName>
</protein>
<comment type="similarity">
    <text evidence="1">Belongs to the GTP-binding SRP family. SRP54 subfamily.</text>
</comment>
<evidence type="ECO:0000256" key="6">
    <source>
        <dbReference type="ARBA" id="ARBA00023135"/>
    </source>
</evidence>
<evidence type="ECO:0000256" key="4">
    <source>
        <dbReference type="ARBA" id="ARBA00022884"/>
    </source>
</evidence>
<evidence type="ECO:0000256" key="5">
    <source>
        <dbReference type="ARBA" id="ARBA00023134"/>
    </source>
</evidence>
<keyword evidence="7" id="KW-0687">Ribonucleoprotein</keyword>
<evidence type="ECO:0000256" key="1">
    <source>
        <dbReference type="ARBA" id="ARBA00005450"/>
    </source>
</evidence>
<comment type="catalytic activity">
    <reaction evidence="9">
        <text>GTP + H2O = GDP + phosphate + H(+)</text>
        <dbReference type="Rhea" id="RHEA:19669"/>
        <dbReference type="ChEBI" id="CHEBI:15377"/>
        <dbReference type="ChEBI" id="CHEBI:15378"/>
        <dbReference type="ChEBI" id="CHEBI:37565"/>
        <dbReference type="ChEBI" id="CHEBI:43474"/>
        <dbReference type="ChEBI" id="CHEBI:58189"/>
        <dbReference type="EC" id="3.6.5.4"/>
    </reaction>
    <physiologicalReaction direction="left-to-right" evidence="9">
        <dbReference type="Rhea" id="RHEA:19670"/>
    </physiologicalReaction>
</comment>
<dbReference type="EMBL" id="CAJJDM010000012">
    <property type="protein sequence ID" value="CAD8050380.1"/>
    <property type="molecule type" value="Genomic_DNA"/>
</dbReference>
<dbReference type="GO" id="GO:0005786">
    <property type="term" value="C:signal recognition particle, endoplasmic reticulum targeting"/>
    <property type="evidence" value="ECO:0007669"/>
    <property type="project" value="UniProtKB-KW"/>
</dbReference>
<dbReference type="InterPro" id="IPR022941">
    <property type="entry name" value="SRP54"/>
</dbReference>
<dbReference type="AlphaFoldDB" id="A0A8S1K4J6"/>
<evidence type="ECO:0000256" key="3">
    <source>
        <dbReference type="ARBA" id="ARBA00022801"/>
    </source>
</evidence>
<dbReference type="GO" id="GO:0005525">
    <property type="term" value="F:GTP binding"/>
    <property type="evidence" value="ECO:0007669"/>
    <property type="project" value="UniProtKB-KW"/>
</dbReference>
<proteinExistence type="inferred from homology"/>
<evidence type="ECO:0000256" key="8">
    <source>
        <dbReference type="ARBA" id="ARBA00035672"/>
    </source>
</evidence>
<dbReference type="GO" id="GO:0005829">
    <property type="term" value="C:cytosol"/>
    <property type="evidence" value="ECO:0007669"/>
    <property type="project" value="TreeGrafter"/>
</dbReference>
<evidence type="ECO:0000259" key="10">
    <source>
        <dbReference type="SMART" id="SM00382"/>
    </source>
</evidence>
<dbReference type="GO" id="GO:0008312">
    <property type="term" value="F:7S RNA binding"/>
    <property type="evidence" value="ECO:0007669"/>
    <property type="project" value="InterPro"/>
</dbReference>
<dbReference type="InterPro" id="IPR013822">
    <property type="entry name" value="Signal_recog_particl_SRP54_hlx"/>
</dbReference>
<accession>A0A8S1K4J6</accession>
<dbReference type="OMA" id="RIAKMWK"/>
<dbReference type="GO" id="GO:0003924">
    <property type="term" value="F:GTPase activity"/>
    <property type="evidence" value="ECO:0007669"/>
    <property type="project" value="InterPro"/>
</dbReference>
<dbReference type="GO" id="GO:0030942">
    <property type="term" value="F:endoplasmic reticulum signal peptide binding"/>
    <property type="evidence" value="ECO:0007669"/>
    <property type="project" value="TreeGrafter"/>
</dbReference>
<dbReference type="PANTHER" id="PTHR11564">
    <property type="entry name" value="SIGNAL RECOGNITION PARTICLE 54K PROTEIN SRP54"/>
    <property type="match status" value="1"/>
</dbReference>
<keyword evidence="6" id="KW-0733">Signal recognition particle</keyword>
<sequence length="465" mass="53387">MVLRELGQSIKEVLNKLNQPQEINEIFVNQILQEISLALLKADVNVKLIQKFRENIKLMFKLYETEFINLQKLIQKSIFEELNKLFKNDISSFAPKKGKTNIIMFIGIKGSGKTSTCSKYAYYYQKRGWKVGIVSANTYSKMCLDQIQYNAIKIRVPYYGSYTETDPVKVVQDGVEIFKKEGIEIILIDTPGRHIQQNDLFEEMKQIDFMIQTDNVIFVMDSQLGQSCYDQALAFKSTFNLGSIIITKLDGHAKGGGAISSIVSTNTPIDFVCYGECFEDFQEFQSSSFIIKLLGLENLKGLIKNLNNFILIGPKEKQFTLRDLESELKHIIKFGSINFLTNIFVSKITEQEQIQNIKRNLYIMDSMTSKELDGEVTLSNSRIKRIAKGSGTTIEQVNYLIKMHKVFVKVQHPPPNDSFRELMSKGYSQQLIEDIQKDPKLLQKLDVYKNIQDMMKQIGNIQNNK</sequence>
<feature type="domain" description="AAA+ ATPase" evidence="10">
    <location>
        <begin position="99"/>
        <end position="273"/>
    </location>
</feature>
<evidence type="ECO:0000313" key="13">
    <source>
        <dbReference type="Proteomes" id="UP000688137"/>
    </source>
</evidence>
<keyword evidence="4" id="KW-0694">RNA-binding</keyword>
<dbReference type="FunFam" id="3.40.50.300:FF:000022">
    <property type="entry name" value="Signal recognition particle 54 kDa subunit"/>
    <property type="match status" value="1"/>
</dbReference>
<keyword evidence="3" id="KW-0378">Hydrolase</keyword>
<organism evidence="12 13">
    <name type="scientific">Paramecium primaurelia</name>
    <dbReference type="NCBI Taxonomy" id="5886"/>
    <lineage>
        <taxon>Eukaryota</taxon>
        <taxon>Sar</taxon>
        <taxon>Alveolata</taxon>
        <taxon>Ciliophora</taxon>
        <taxon>Intramacronucleata</taxon>
        <taxon>Oligohymenophorea</taxon>
        <taxon>Peniculida</taxon>
        <taxon>Parameciidae</taxon>
        <taxon>Paramecium</taxon>
    </lineage>
</organism>
<comment type="caution">
    <text evidence="12">The sequence shown here is derived from an EMBL/GenBank/DDBJ whole genome shotgun (WGS) entry which is preliminary data.</text>
</comment>
<dbReference type="EC" id="3.6.5.4" evidence="8"/>
<dbReference type="SMART" id="SM00962">
    <property type="entry name" value="SRP54"/>
    <property type="match status" value="1"/>
</dbReference>
<dbReference type="InterPro" id="IPR000897">
    <property type="entry name" value="SRP54_GTPase_dom"/>
</dbReference>
<gene>
    <name evidence="12" type="ORF">PPRIM_AZ9-3.1.T0170013</name>
</gene>
<keyword evidence="5" id="KW-0342">GTP-binding</keyword>
<dbReference type="GO" id="GO:0006616">
    <property type="term" value="P:SRP-dependent cotranslational protein targeting to membrane, translocation"/>
    <property type="evidence" value="ECO:0007669"/>
    <property type="project" value="TreeGrafter"/>
</dbReference>
<evidence type="ECO:0000256" key="2">
    <source>
        <dbReference type="ARBA" id="ARBA00022741"/>
    </source>
</evidence>
<feature type="domain" description="SRP54-type proteins GTP-binding" evidence="11">
    <location>
        <begin position="100"/>
        <end position="295"/>
    </location>
</feature>
<reference evidence="12" key="1">
    <citation type="submission" date="2021-01" db="EMBL/GenBank/DDBJ databases">
        <authorList>
            <consortium name="Genoscope - CEA"/>
            <person name="William W."/>
        </authorList>
    </citation>
    <scope>NUCLEOTIDE SEQUENCE</scope>
</reference>
<dbReference type="Proteomes" id="UP000688137">
    <property type="component" value="Unassembled WGS sequence"/>
</dbReference>
<evidence type="ECO:0000259" key="11">
    <source>
        <dbReference type="SMART" id="SM00962"/>
    </source>
</evidence>
<dbReference type="CDD" id="cd17875">
    <property type="entry name" value="SRP54_G"/>
    <property type="match status" value="1"/>
</dbReference>
<name>A0A8S1K4J6_PARPR</name>
<keyword evidence="2" id="KW-0547">Nucleotide-binding</keyword>
<dbReference type="Pfam" id="PF02978">
    <property type="entry name" value="SRP_SPB"/>
    <property type="match status" value="1"/>
</dbReference>
<dbReference type="SMART" id="SM00382">
    <property type="entry name" value="AAA"/>
    <property type="match status" value="1"/>
</dbReference>
<evidence type="ECO:0000256" key="7">
    <source>
        <dbReference type="ARBA" id="ARBA00023274"/>
    </source>
</evidence>
<dbReference type="InterPro" id="IPR004125">
    <property type="entry name" value="Signal_recog_particle_SRP54_M"/>
</dbReference>
<dbReference type="InterPro" id="IPR003593">
    <property type="entry name" value="AAA+_ATPase"/>
</dbReference>
<dbReference type="Pfam" id="PF00448">
    <property type="entry name" value="SRP54"/>
    <property type="match status" value="1"/>
</dbReference>